<feature type="compositionally biased region" description="Polar residues" evidence="1">
    <location>
        <begin position="53"/>
        <end position="64"/>
    </location>
</feature>
<feature type="compositionally biased region" description="Basic and acidic residues" evidence="1">
    <location>
        <begin position="70"/>
        <end position="82"/>
    </location>
</feature>
<evidence type="ECO:0000313" key="2">
    <source>
        <dbReference type="EMBL" id="KAH7291348.1"/>
    </source>
</evidence>
<protein>
    <submittedName>
        <fullName evidence="2">Uncharacterized protein</fullName>
    </submittedName>
</protein>
<dbReference type="Proteomes" id="UP000825935">
    <property type="component" value="Chromosome 29"/>
</dbReference>
<feature type="compositionally biased region" description="Polar residues" evidence="1">
    <location>
        <begin position="7"/>
        <end position="20"/>
    </location>
</feature>
<evidence type="ECO:0000313" key="3">
    <source>
        <dbReference type="Proteomes" id="UP000825935"/>
    </source>
</evidence>
<feature type="compositionally biased region" description="Low complexity" evidence="1">
    <location>
        <begin position="32"/>
        <end position="46"/>
    </location>
</feature>
<proteinExistence type="predicted"/>
<name>A0A8T2R6K0_CERRI</name>
<feature type="region of interest" description="Disordered" evidence="1">
    <location>
        <begin position="1"/>
        <end position="140"/>
    </location>
</feature>
<dbReference type="AlphaFoldDB" id="A0A8T2R6K0"/>
<gene>
    <name evidence="2" type="ORF">KP509_29G012800</name>
</gene>
<dbReference type="EMBL" id="CM035434">
    <property type="protein sequence ID" value="KAH7291348.1"/>
    <property type="molecule type" value="Genomic_DNA"/>
</dbReference>
<organism evidence="2 3">
    <name type="scientific">Ceratopteris richardii</name>
    <name type="common">Triangle waterfern</name>
    <dbReference type="NCBI Taxonomy" id="49495"/>
    <lineage>
        <taxon>Eukaryota</taxon>
        <taxon>Viridiplantae</taxon>
        <taxon>Streptophyta</taxon>
        <taxon>Embryophyta</taxon>
        <taxon>Tracheophyta</taxon>
        <taxon>Polypodiopsida</taxon>
        <taxon>Polypodiidae</taxon>
        <taxon>Polypodiales</taxon>
        <taxon>Pteridineae</taxon>
        <taxon>Pteridaceae</taxon>
        <taxon>Parkerioideae</taxon>
        <taxon>Ceratopteris</taxon>
    </lineage>
</organism>
<sequence length="281" mass="31543">MALRSSRPYTFQDENAQANLVSGKAPPHEAKGLQQQQQLHQQQGGLVERKKLSNITNQVLSQPKLSGKASADKDRFSIRTDAQESGGLATVKKVQRPPLKNISNGTTNSVNNSSSRPPLKTKAEPKPQNQSPAPGFQIPPVTRKYLTEEMKKKAAIWAQEGIERVHCTGDDMEKQRCLMRDDEIAKRVAMIRNCRIDIPFPKFPTPYVPELGSTWEPPGDILEPDVLKDLVDEETVSKDEGLSLKTIEELLEKLDYSALRSPPRFTEGWPQVKDYEEIKCD</sequence>
<accession>A0A8T2R6K0</accession>
<feature type="compositionally biased region" description="Low complexity" evidence="1">
    <location>
        <begin position="101"/>
        <end position="115"/>
    </location>
</feature>
<comment type="caution">
    <text evidence="2">The sequence shown here is derived from an EMBL/GenBank/DDBJ whole genome shotgun (WGS) entry which is preliminary data.</text>
</comment>
<reference evidence="2" key="1">
    <citation type="submission" date="2021-08" db="EMBL/GenBank/DDBJ databases">
        <title>WGS assembly of Ceratopteris richardii.</title>
        <authorList>
            <person name="Marchant D.B."/>
            <person name="Chen G."/>
            <person name="Jenkins J."/>
            <person name="Shu S."/>
            <person name="Leebens-Mack J."/>
            <person name="Grimwood J."/>
            <person name="Schmutz J."/>
            <person name="Soltis P."/>
            <person name="Soltis D."/>
            <person name="Chen Z.-H."/>
        </authorList>
    </citation>
    <scope>NUCLEOTIDE SEQUENCE</scope>
    <source>
        <strain evidence="2">Whitten #5841</strain>
        <tissue evidence="2">Leaf</tissue>
    </source>
</reference>
<dbReference type="OrthoDB" id="1905229at2759"/>
<keyword evidence="3" id="KW-1185">Reference proteome</keyword>
<dbReference type="OMA" id="CGMIVEN"/>
<evidence type="ECO:0000256" key="1">
    <source>
        <dbReference type="SAM" id="MobiDB-lite"/>
    </source>
</evidence>